<dbReference type="EMBL" id="LCHQ01000002">
    <property type="protein sequence ID" value="KKT39466.1"/>
    <property type="molecule type" value="Genomic_DNA"/>
</dbReference>
<dbReference type="GO" id="GO:0003677">
    <property type="term" value="F:DNA binding"/>
    <property type="evidence" value="ECO:0007669"/>
    <property type="project" value="InterPro"/>
</dbReference>
<gene>
    <name evidence="2" type="ORF">UW26_C0002G0056</name>
</gene>
<dbReference type="SUPFAM" id="SSF47413">
    <property type="entry name" value="lambda repressor-like DNA-binding domains"/>
    <property type="match status" value="1"/>
</dbReference>
<reference evidence="2 3" key="1">
    <citation type="journal article" date="2015" name="Nature">
        <title>rRNA introns, odd ribosomes, and small enigmatic genomes across a large radiation of phyla.</title>
        <authorList>
            <person name="Brown C.T."/>
            <person name="Hug L.A."/>
            <person name="Thomas B.C."/>
            <person name="Sharon I."/>
            <person name="Castelle C.J."/>
            <person name="Singh A."/>
            <person name="Wilkins M.J."/>
            <person name="Williams K.H."/>
            <person name="Banfield J.F."/>
        </authorList>
    </citation>
    <scope>NUCLEOTIDE SEQUENCE [LARGE SCALE GENOMIC DNA]</scope>
</reference>
<keyword evidence="1" id="KW-0472">Membrane</keyword>
<keyword evidence="1" id="KW-1133">Transmembrane helix</keyword>
<dbReference type="Gene3D" id="2.60.40.10">
    <property type="entry name" value="Immunoglobulins"/>
    <property type="match status" value="1"/>
</dbReference>
<dbReference type="InterPro" id="IPR013783">
    <property type="entry name" value="Ig-like_fold"/>
</dbReference>
<dbReference type="PANTHER" id="PTHR34475">
    <property type="match status" value="1"/>
</dbReference>
<keyword evidence="1" id="KW-0812">Transmembrane</keyword>
<dbReference type="AlphaFoldDB" id="A0A0G1GWH9"/>
<dbReference type="Pfam" id="PF13413">
    <property type="entry name" value="HTH_25"/>
    <property type="match status" value="1"/>
</dbReference>
<dbReference type="InterPro" id="IPR001387">
    <property type="entry name" value="Cro/C1-type_HTH"/>
</dbReference>
<evidence type="ECO:0000313" key="2">
    <source>
        <dbReference type="EMBL" id="KKT39466.1"/>
    </source>
</evidence>
<comment type="caution">
    <text evidence="2">The sequence shown here is derived from an EMBL/GenBank/DDBJ whole genome shotgun (WGS) entry which is preliminary data.</text>
</comment>
<evidence type="ECO:0000256" key="1">
    <source>
        <dbReference type="SAM" id="Phobius"/>
    </source>
</evidence>
<dbReference type="InterPro" id="IPR010982">
    <property type="entry name" value="Lambda_DNA-bd_dom_sf"/>
</dbReference>
<accession>A0A0G1GWH9</accession>
<dbReference type="Gene3D" id="1.10.260.40">
    <property type="entry name" value="lambda repressor-like DNA-binding domains"/>
    <property type="match status" value="1"/>
</dbReference>
<dbReference type="CDD" id="cd00093">
    <property type="entry name" value="HTH_XRE"/>
    <property type="match status" value="1"/>
</dbReference>
<protein>
    <submittedName>
        <fullName evidence="2">Helix-turn-helix domain protein</fullName>
    </submittedName>
</protein>
<proteinExistence type="predicted"/>
<feature type="transmembrane region" description="Helical" evidence="1">
    <location>
        <begin position="93"/>
        <end position="118"/>
    </location>
</feature>
<organism evidence="2 3">
    <name type="scientific">Candidatus Collierbacteria bacterium GW2011_GWF1_44_12</name>
    <dbReference type="NCBI Taxonomy" id="1618402"/>
    <lineage>
        <taxon>Bacteria</taxon>
        <taxon>Candidatus Collieribacteriota</taxon>
    </lineage>
</organism>
<name>A0A0G1GWH9_9BACT</name>
<sequence length="208" mass="23552">MKTVGQILKTAREAKSFSLEQLSSLTKIDIKYISALEEDAFDKLPSETFAKGFIRNLAIRLDKNPDELVAVFRRDYRQPQSEKIKQNKRHRPLSFSFLNSQITLFGIALLVFLIYLGFQFRAILTPPMLQIQRPSPNSVLISPLEIEGLTTVDSVVRIDDDTRAKPDTSGHFLVRYTLPVGETTLSIQATNRFGRTSIVRIPITVVSQ</sequence>
<dbReference type="PANTHER" id="PTHR34475:SF1">
    <property type="entry name" value="CYTOSKELETON PROTEIN RODZ"/>
    <property type="match status" value="1"/>
</dbReference>
<dbReference type="Proteomes" id="UP000034097">
    <property type="component" value="Unassembled WGS sequence"/>
</dbReference>
<evidence type="ECO:0000313" key="3">
    <source>
        <dbReference type="Proteomes" id="UP000034097"/>
    </source>
</evidence>
<dbReference type="InterPro" id="IPR050400">
    <property type="entry name" value="Bact_Cytoskel_RodZ"/>
</dbReference>